<accession>A0A4R7SXV4</accession>
<evidence type="ECO:0000256" key="4">
    <source>
        <dbReference type="ARBA" id="ARBA00007837"/>
    </source>
</evidence>
<evidence type="ECO:0000259" key="15">
    <source>
        <dbReference type="Pfam" id="PF01326"/>
    </source>
</evidence>
<evidence type="ECO:0000256" key="6">
    <source>
        <dbReference type="ARBA" id="ARBA00021623"/>
    </source>
</evidence>
<sequence>MSDNAFVVRDVQQPGFVTTEAAYREFVRAARLRPLIATQLRRLREGADLVAVGAAIRTAYFDAQMPAEIAAALEEASAGLGEPDAELVVGSVVPGDQLDEFLTGPHQIFVGVSGQRALQAAVKRCWGSLFNDRAIIYREVRDIDHLTVDLAVRIEPMATTTTDRAAEADLQDASVG</sequence>
<evidence type="ECO:0000256" key="12">
    <source>
        <dbReference type="ARBA" id="ARBA00022842"/>
    </source>
</evidence>
<keyword evidence="17" id="KW-1185">Reference proteome</keyword>
<comment type="caution">
    <text evidence="16">The sequence shown here is derived from an EMBL/GenBank/DDBJ whole genome shotgun (WGS) entry which is preliminary data.</text>
</comment>
<comment type="catalytic activity">
    <reaction evidence="14">
        <text>pyruvate + ATP + H2O = phosphoenolpyruvate + AMP + phosphate + 2 H(+)</text>
        <dbReference type="Rhea" id="RHEA:11364"/>
        <dbReference type="ChEBI" id="CHEBI:15361"/>
        <dbReference type="ChEBI" id="CHEBI:15377"/>
        <dbReference type="ChEBI" id="CHEBI:15378"/>
        <dbReference type="ChEBI" id="CHEBI:30616"/>
        <dbReference type="ChEBI" id="CHEBI:43474"/>
        <dbReference type="ChEBI" id="CHEBI:58702"/>
        <dbReference type="ChEBI" id="CHEBI:456215"/>
        <dbReference type="EC" id="2.7.9.2"/>
    </reaction>
</comment>
<comment type="function">
    <text evidence="2">Catalyzes the phosphorylation of pyruvate to phosphoenolpyruvate.</text>
</comment>
<comment type="pathway">
    <text evidence="3">Carbohydrate biosynthesis; gluconeogenesis.</text>
</comment>
<dbReference type="GO" id="GO:0006094">
    <property type="term" value="P:gluconeogenesis"/>
    <property type="evidence" value="ECO:0007669"/>
    <property type="project" value="UniProtKB-UniPathway"/>
</dbReference>
<evidence type="ECO:0000256" key="8">
    <source>
        <dbReference type="ARBA" id="ARBA00022723"/>
    </source>
</evidence>
<dbReference type="GO" id="GO:0008986">
    <property type="term" value="F:pyruvate, water dikinase activity"/>
    <property type="evidence" value="ECO:0007669"/>
    <property type="project" value="UniProtKB-EC"/>
</dbReference>
<dbReference type="Gene3D" id="3.30.1490.20">
    <property type="entry name" value="ATP-grasp fold, A domain"/>
    <property type="match status" value="1"/>
</dbReference>
<evidence type="ECO:0000256" key="14">
    <source>
        <dbReference type="ARBA" id="ARBA00047700"/>
    </source>
</evidence>
<dbReference type="UniPathway" id="UPA00138"/>
<dbReference type="RefSeq" id="WP_133983229.1">
    <property type="nucleotide sequence ID" value="NZ_SOCE01000002.1"/>
</dbReference>
<dbReference type="InterPro" id="IPR013815">
    <property type="entry name" value="ATP_grasp_subdomain_1"/>
</dbReference>
<dbReference type="AlphaFoldDB" id="A0A4R7SXV4"/>
<name>A0A4R7SXV4_9ACTN</name>
<reference evidence="16 17" key="1">
    <citation type="submission" date="2019-03" db="EMBL/GenBank/DDBJ databases">
        <title>Genomic Encyclopedia of Type Strains, Phase III (KMG-III): the genomes of soil and plant-associated and newly described type strains.</title>
        <authorList>
            <person name="Whitman W."/>
        </authorList>
    </citation>
    <scope>NUCLEOTIDE SEQUENCE [LARGE SCALE GENOMIC DNA]</scope>
    <source>
        <strain evidence="16 17">VKM Ac-2575</strain>
    </source>
</reference>
<organism evidence="16 17">
    <name type="scientific">Kribbella voronezhensis</name>
    <dbReference type="NCBI Taxonomy" id="2512212"/>
    <lineage>
        <taxon>Bacteria</taxon>
        <taxon>Bacillati</taxon>
        <taxon>Actinomycetota</taxon>
        <taxon>Actinomycetes</taxon>
        <taxon>Propionibacteriales</taxon>
        <taxon>Kribbellaceae</taxon>
        <taxon>Kribbella</taxon>
    </lineage>
</organism>
<protein>
    <recommendedName>
        <fullName evidence="6">Phosphoenolpyruvate synthase</fullName>
        <ecNumber evidence="5">2.7.9.2</ecNumber>
    </recommendedName>
    <alternativeName>
        <fullName evidence="13">Pyruvate, water dikinase</fullName>
    </alternativeName>
</protein>
<evidence type="ECO:0000256" key="10">
    <source>
        <dbReference type="ARBA" id="ARBA00022777"/>
    </source>
</evidence>
<keyword evidence="9" id="KW-0547">Nucleotide-binding</keyword>
<dbReference type="OrthoDB" id="9765468at2"/>
<keyword evidence="11" id="KW-0067">ATP-binding</keyword>
<feature type="domain" description="Pyruvate phosphate dikinase AMP/ATP-binding" evidence="15">
    <location>
        <begin position="14"/>
        <end position="159"/>
    </location>
</feature>
<evidence type="ECO:0000256" key="5">
    <source>
        <dbReference type="ARBA" id="ARBA00011996"/>
    </source>
</evidence>
<evidence type="ECO:0000256" key="3">
    <source>
        <dbReference type="ARBA" id="ARBA00004742"/>
    </source>
</evidence>
<evidence type="ECO:0000256" key="7">
    <source>
        <dbReference type="ARBA" id="ARBA00022679"/>
    </source>
</evidence>
<dbReference type="SUPFAM" id="SSF56059">
    <property type="entry name" value="Glutathione synthetase ATP-binding domain-like"/>
    <property type="match status" value="1"/>
</dbReference>
<dbReference type="GO" id="GO:0046872">
    <property type="term" value="F:metal ion binding"/>
    <property type="evidence" value="ECO:0007669"/>
    <property type="project" value="UniProtKB-KW"/>
</dbReference>
<dbReference type="PANTHER" id="PTHR43030">
    <property type="entry name" value="PHOSPHOENOLPYRUVATE SYNTHASE"/>
    <property type="match status" value="1"/>
</dbReference>
<comment type="cofactor">
    <cofactor evidence="1">
        <name>Mg(2+)</name>
        <dbReference type="ChEBI" id="CHEBI:18420"/>
    </cofactor>
</comment>
<evidence type="ECO:0000256" key="9">
    <source>
        <dbReference type="ARBA" id="ARBA00022741"/>
    </source>
</evidence>
<proteinExistence type="inferred from homology"/>
<dbReference type="Proteomes" id="UP000295151">
    <property type="component" value="Unassembled WGS sequence"/>
</dbReference>
<evidence type="ECO:0000256" key="1">
    <source>
        <dbReference type="ARBA" id="ARBA00001946"/>
    </source>
</evidence>
<dbReference type="InterPro" id="IPR006319">
    <property type="entry name" value="PEP_synth"/>
</dbReference>
<keyword evidence="7" id="KW-0808">Transferase</keyword>
<comment type="similarity">
    <text evidence="4">Belongs to the PEP-utilizing enzyme family.</text>
</comment>
<evidence type="ECO:0000256" key="11">
    <source>
        <dbReference type="ARBA" id="ARBA00022840"/>
    </source>
</evidence>
<dbReference type="Pfam" id="PF01326">
    <property type="entry name" value="PPDK_N"/>
    <property type="match status" value="1"/>
</dbReference>
<evidence type="ECO:0000313" key="16">
    <source>
        <dbReference type="EMBL" id="TDU83759.1"/>
    </source>
</evidence>
<dbReference type="EC" id="2.7.9.2" evidence="5"/>
<dbReference type="InterPro" id="IPR002192">
    <property type="entry name" value="PPDK_AMP/ATP-bd"/>
</dbReference>
<evidence type="ECO:0000256" key="2">
    <source>
        <dbReference type="ARBA" id="ARBA00002988"/>
    </source>
</evidence>
<keyword evidence="8" id="KW-0479">Metal-binding</keyword>
<keyword evidence="12" id="KW-0460">Magnesium</keyword>
<dbReference type="GO" id="GO:0005524">
    <property type="term" value="F:ATP binding"/>
    <property type="evidence" value="ECO:0007669"/>
    <property type="project" value="UniProtKB-KW"/>
</dbReference>
<dbReference type="PANTHER" id="PTHR43030:SF1">
    <property type="entry name" value="PHOSPHOENOLPYRUVATE SYNTHASE"/>
    <property type="match status" value="1"/>
</dbReference>
<gene>
    <name evidence="16" type="ORF">EV138_6223</name>
</gene>
<keyword evidence="16" id="KW-0670">Pyruvate</keyword>
<evidence type="ECO:0000256" key="13">
    <source>
        <dbReference type="ARBA" id="ARBA00033470"/>
    </source>
</evidence>
<dbReference type="EMBL" id="SOCE01000002">
    <property type="protein sequence ID" value="TDU83759.1"/>
    <property type="molecule type" value="Genomic_DNA"/>
</dbReference>
<evidence type="ECO:0000313" key="17">
    <source>
        <dbReference type="Proteomes" id="UP000295151"/>
    </source>
</evidence>
<keyword evidence="10 16" id="KW-0418">Kinase</keyword>